<dbReference type="PANTHER" id="PTHR11711">
    <property type="entry name" value="ADP RIBOSYLATION FACTOR-RELATED"/>
    <property type="match status" value="1"/>
</dbReference>
<dbReference type="AlphaFoldDB" id="X0YZY0"/>
<dbReference type="GO" id="GO:0005525">
    <property type="term" value="F:GTP binding"/>
    <property type="evidence" value="ECO:0007669"/>
    <property type="project" value="UniProtKB-KW"/>
</dbReference>
<keyword evidence="1" id="KW-0547">Nucleotide-binding</keyword>
<dbReference type="SUPFAM" id="SSF52540">
    <property type="entry name" value="P-loop containing nucleoside triphosphate hydrolases"/>
    <property type="match status" value="1"/>
</dbReference>
<dbReference type="InterPro" id="IPR024156">
    <property type="entry name" value="Small_GTPase_ARF"/>
</dbReference>
<dbReference type="Pfam" id="PF00025">
    <property type="entry name" value="Arf"/>
    <property type="match status" value="1"/>
</dbReference>
<dbReference type="PRINTS" id="PR00449">
    <property type="entry name" value="RASTRNSFRMNG"/>
</dbReference>
<accession>X0YZY0</accession>
<comment type="caution">
    <text evidence="3">The sequence shown here is derived from an EMBL/GenBank/DDBJ whole genome shotgun (WGS) entry which is preliminary data.</text>
</comment>
<evidence type="ECO:0000256" key="1">
    <source>
        <dbReference type="ARBA" id="ARBA00022741"/>
    </source>
</evidence>
<dbReference type="InterPro" id="IPR005225">
    <property type="entry name" value="Small_GTP-bd"/>
</dbReference>
<gene>
    <name evidence="3" type="ORF">S01H4_18852</name>
</gene>
<protein>
    <recommendedName>
        <fullName evidence="4">GTP-binding protein</fullName>
    </recommendedName>
</protein>
<evidence type="ECO:0000313" key="3">
    <source>
        <dbReference type="EMBL" id="GAG53823.1"/>
    </source>
</evidence>
<keyword evidence="2" id="KW-0342">GTP-binding</keyword>
<sequence>MISTKQKICFIGEGGVGKTSLLSLLQGRDVPYERIPTVGLEVEDSSLNGKNCSIWDLGGQKRFKFMWQDFLRGAGLAVIVCDSTEKNVEKTKEIYDRFERSLGTKIIAIANKQDLPGAMSAQEIQAKLGGLKTYGMSAIRPELQQRMKEILEYEIATF</sequence>
<organism evidence="3">
    <name type="scientific">marine sediment metagenome</name>
    <dbReference type="NCBI Taxonomy" id="412755"/>
    <lineage>
        <taxon>unclassified sequences</taxon>
        <taxon>metagenomes</taxon>
        <taxon>ecological metagenomes</taxon>
    </lineage>
</organism>
<dbReference type="EMBL" id="BART01008373">
    <property type="protein sequence ID" value="GAG53823.1"/>
    <property type="molecule type" value="Genomic_DNA"/>
</dbReference>
<dbReference type="SMART" id="SM00177">
    <property type="entry name" value="ARF"/>
    <property type="match status" value="1"/>
</dbReference>
<evidence type="ECO:0008006" key="4">
    <source>
        <dbReference type="Google" id="ProtNLM"/>
    </source>
</evidence>
<evidence type="ECO:0000256" key="2">
    <source>
        <dbReference type="ARBA" id="ARBA00023134"/>
    </source>
</evidence>
<name>X0YZY0_9ZZZZ</name>
<dbReference type="NCBIfam" id="TIGR00231">
    <property type="entry name" value="small_GTP"/>
    <property type="match status" value="1"/>
</dbReference>
<dbReference type="Gene3D" id="3.40.50.300">
    <property type="entry name" value="P-loop containing nucleotide triphosphate hydrolases"/>
    <property type="match status" value="1"/>
</dbReference>
<dbReference type="InterPro" id="IPR006689">
    <property type="entry name" value="Small_GTPase_ARF/SAR"/>
</dbReference>
<dbReference type="InterPro" id="IPR027417">
    <property type="entry name" value="P-loop_NTPase"/>
</dbReference>
<proteinExistence type="predicted"/>
<reference evidence="3" key="1">
    <citation type="journal article" date="2014" name="Front. Microbiol.">
        <title>High frequency of phylogenetically diverse reductive dehalogenase-homologous genes in deep subseafloor sedimentary metagenomes.</title>
        <authorList>
            <person name="Kawai M."/>
            <person name="Futagami T."/>
            <person name="Toyoda A."/>
            <person name="Takaki Y."/>
            <person name="Nishi S."/>
            <person name="Hori S."/>
            <person name="Arai W."/>
            <person name="Tsubouchi T."/>
            <person name="Morono Y."/>
            <person name="Uchiyama I."/>
            <person name="Ito T."/>
            <person name="Fujiyama A."/>
            <person name="Inagaki F."/>
            <person name="Takami H."/>
        </authorList>
    </citation>
    <scope>NUCLEOTIDE SEQUENCE</scope>
    <source>
        <strain evidence="3">Expedition CK06-06</strain>
    </source>
</reference>
<dbReference type="SMART" id="SM00175">
    <property type="entry name" value="RAB"/>
    <property type="match status" value="1"/>
</dbReference>
<dbReference type="GO" id="GO:0003924">
    <property type="term" value="F:GTPase activity"/>
    <property type="evidence" value="ECO:0007669"/>
    <property type="project" value="InterPro"/>
</dbReference>